<dbReference type="Pfam" id="PF02600">
    <property type="entry name" value="DsbB"/>
    <property type="match status" value="1"/>
</dbReference>
<evidence type="ECO:0000256" key="5">
    <source>
        <dbReference type="ARBA" id="ARBA00023136"/>
    </source>
</evidence>
<dbReference type="PANTHER" id="PTHR36570:SF3">
    <property type="entry name" value="DISULFIDE BOND FORMATION PROTEIN B"/>
    <property type="match status" value="1"/>
</dbReference>
<gene>
    <name evidence="7" type="primary">dsbB_9</name>
    <name evidence="7" type="ORF">GALL_397760</name>
</gene>
<organism evidence="7">
    <name type="scientific">mine drainage metagenome</name>
    <dbReference type="NCBI Taxonomy" id="410659"/>
    <lineage>
        <taxon>unclassified sequences</taxon>
        <taxon>metagenomes</taxon>
        <taxon>ecological metagenomes</taxon>
    </lineage>
</organism>
<feature type="transmembrane region" description="Helical" evidence="6">
    <location>
        <begin position="75"/>
        <end position="98"/>
    </location>
</feature>
<keyword evidence="3 6" id="KW-0812">Transmembrane</keyword>
<feature type="transmembrane region" description="Helical" evidence="6">
    <location>
        <begin position="48"/>
        <end position="68"/>
    </location>
</feature>
<evidence type="ECO:0000256" key="4">
    <source>
        <dbReference type="ARBA" id="ARBA00022989"/>
    </source>
</evidence>
<keyword evidence="5 6" id="KW-0472">Membrane</keyword>
<dbReference type="SUPFAM" id="SSF158442">
    <property type="entry name" value="DsbB-like"/>
    <property type="match status" value="1"/>
</dbReference>
<name>A0A1J5Q5K3_9ZZZZ</name>
<dbReference type="InterPro" id="IPR023380">
    <property type="entry name" value="DsbB-like_sf"/>
</dbReference>
<evidence type="ECO:0000256" key="3">
    <source>
        <dbReference type="ARBA" id="ARBA00022692"/>
    </source>
</evidence>
<accession>A0A1J5Q5K3</accession>
<dbReference type="InterPro" id="IPR003752">
    <property type="entry name" value="DiS_bond_form_DsbB/BdbC"/>
</dbReference>
<reference evidence="7" key="1">
    <citation type="submission" date="2016-10" db="EMBL/GenBank/DDBJ databases">
        <title>Sequence of Gallionella enrichment culture.</title>
        <authorList>
            <person name="Poehlein A."/>
            <person name="Muehling M."/>
            <person name="Daniel R."/>
        </authorList>
    </citation>
    <scope>NUCLEOTIDE SEQUENCE</scope>
</reference>
<feature type="transmembrane region" description="Helical" evidence="6">
    <location>
        <begin position="143"/>
        <end position="163"/>
    </location>
</feature>
<dbReference type="GO" id="GO:0006457">
    <property type="term" value="P:protein folding"/>
    <property type="evidence" value="ECO:0007669"/>
    <property type="project" value="InterPro"/>
</dbReference>
<dbReference type="Gene3D" id="1.20.1550.10">
    <property type="entry name" value="DsbB-like"/>
    <property type="match status" value="1"/>
</dbReference>
<evidence type="ECO:0000256" key="6">
    <source>
        <dbReference type="SAM" id="Phobius"/>
    </source>
</evidence>
<dbReference type="InterPro" id="IPR050183">
    <property type="entry name" value="DsbB"/>
</dbReference>
<dbReference type="EMBL" id="MLJW01001385">
    <property type="protein sequence ID" value="OIQ78514.1"/>
    <property type="molecule type" value="Genomic_DNA"/>
</dbReference>
<dbReference type="AlphaFoldDB" id="A0A1J5Q5K3"/>
<evidence type="ECO:0000256" key="1">
    <source>
        <dbReference type="ARBA" id="ARBA00004651"/>
    </source>
</evidence>
<evidence type="ECO:0000256" key="2">
    <source>
        <dbReference type="ARBA" id="ARBA00022475"/>
    </source>
</evidence>
<protein>
    <submittedName>
        <fullName evidence="7">Disulfide bond formation protein B</fullName>
    </submittedName>
</protein>
<comment type="caution">
    <text evidence="7">The sequence shown here is derived from an EMBL/GenBank/DDBJ whole genome shotgun (WGS) entry which is preliminary data.</text>
</comment>
<proteinExistence type="predicted"/>
<dbReference type="GO" id="GO:0005886">
    <property type="term" value="C:plasma membrane"/>
    <property type="evidence" value="ECO:0007669"/>
    <property type="project" value="UniProtKB-SubCell"/>
</dbReference>
<evidence type="ECO:0000313" key="7">
    <source>
        <dbReference type="EMBL" id="OIQ78514.1"/>
    </source>
</evidence>
<dbReference type="PANTHER" id="PTHR36570">
    <property type="entry name" value="DISULFIDE BOND FORMATION PROTEIN B"/>
    <property type="match status" value="1"/>
</dbReference>
<sequence>MTASIRSSSAAPRLALVAAAGAAAVLGAALWQQHLGNAPCPLCVLQRIGYLVVLAGGLLAALLGALALRSLARAAAALGLLGAIGGLATALKHVWLVWHPLQTCGLDPLAVRIDHWAITQWFPWMFRADGFCADVPYVFGVSLPTWSALGFVVLGALLLAALLRRGSAR</sequence>
<keyword evidence="4 6" id="KW-1133">Transmembrane helix</keyword>
<keyword evidence="2" id="KW-1003">Cell membrane</keyword>
<comment type="subcellular location">
    <subcellularLocation>
        <location evidence="1">Cell membrane</location>
        <topology evidence="1">Multi-pass membrane protein</topology>
    </subcellularLocation>
</comment>
<dbReference type="GO" id="GO:0015035">
    <property type="term" value="F:protein-disulfide reductase activity"/>
    <property type="evidence" value="ECO:0007669"/>
    <property type="project" value="InterPro"/>
</dbReference>